<evidence type="ECO:0000313" key="3">
    <source>
        <dbReference type="EMBL" id="MFC3687889.1"/>
    </source>
</evidence>
<dbReference type="InterPro" id="IPR012347">
    <property type="entry name" value="Ferritin-like"/>
</dbReference>
<name>A0ABV7WES8_9MICO</name>
<evidence type="ECO:0000259" key="2">
    <source>
        <dbReference type="Pfam" id="PF03713"/>
    </source>
</evidence>
<reference evidence="4" key="1">
    <citation type="journal article" date="2019" name="Int. J. Syst. Evol. Microbiol.">
        <title>The Global Catalogue of Microorganisms (GCM) 10K type strain sequencing project: providing services to taxonomists for standard genome sequencing and annotation.</title>
        <authorList>
            <consortium name="The Broad Institute Genomics Platform"/>
            <consortium name="The Broad Institute Genome Sequencing Center for Infectious Disease"/>
            <person name="Wu L."/>
            <person name="Ma J."/>
        </authorList>
    </citation>
    <scope>NUCLEOTIDE SEQUENCE [LARGE SCALE GENOMIC DNA]</scope>
    <source>
        <strain evidence="4">NCAIM B.02333</strain>
    </source>
</reference>
<dbReference type="Proteomes" id="UP001595685">
    <property type="component" value="Unassembled WGS sequence"/>
</dbReference>
<protein>
    <submittedName>
        <fullName evidence="3">DUF305 domain-containing protein</fullName>
    </submittedName>
</protein>
<gene>
    <name evidence="3" type="ORF">ACFOLH_05985</name>
</gene>
<dbReference type="PANTHER" id="PTHR36933:SF1">
    <property type="entry name" value="SLL0788 PROTEIN"/>
    <property type="match status" value="1"/>
</dbReference>
<dbReference type="RefSeq" id="WP_340296027.1">
    <property type="nucleotide sequence ID" value="NZ_JBBEOI010000382.1"/>
</dbReference>
<dbReference type="PANTHER" id="PTHR36933">
    <property type="entry name" value="SLL0788 PROTEIN"/>
    <property type="match status" value="1"/>
</dbReference>
<feature type="region of interest" description="Disordered" evidence="1">
    <location>
        <begin position="130"/>
        <end position="154"/>
    </location>
</feature>
<keyword evidence="4" id="KW-1185">Reference proteome</keyword>
<evidence type="ECO:0000256" key="1">
    <source>
        <dbReference type="SAM" id="MobiDB-lite"/>
    </source>
</evidence>
<dbReference type="InterPro" id="IPR005183">
    <property type="entry name" value="DUF305_CopM-like"/>
</dbReference>
<proteinExistence type="predicted"/>
<feature type="domain" description="DUF305" evidence="2">
    <location>
        <begin position="70"/>
        <end position="231"/>
    </location>
</feature>
<dbReference type="EMBL" id="JBHRWW010000003">
    <property type="protein sequence ID" value="MFC3687889.1"/>
    <property type="molecule type" value="Genomic_DNA"/>
</dbReference>
<dbReference type="PROSITE" id="PS51257">
    <property type="entry name" value="PROKAR_LIPOPROTEIN"/>
    <property type="match status" value="1"/>
</dbReference>
<dbReference type="Gene3D" id="1.20.1260.10">
    <property type="match status" value="1"/>
</dbReference>
<dbReference type="Pfam" id="PF03713">
    <property type="entry name" value="DUF305"/>
    <property type="match status" value="1"/>
</dbReference>
<sequence length="238" mass="25370">MRLTALPARLVLPVGLAAALLAGCSGQEEARALDPDVVHLQAGAPGEPNEVLTAAPAEDVFAGSPFSATDVEFMRGMQAHHEQALEMTALVPSRSGSEDLRLFVQRMDIAQTSELEQLQRLLDEHAALQERSGAAHDDHADGHGDGGDHADYHAAMPGMLSQDRLTELEAASGATFDRLFLEGMSEHHEGALAMVDGLLATEGAAADPRLQQLAQHVDSDQRIEIDRMARMHAALPPA</sequence>
<accession>A0ABV7WES8</accession>
<feature type="compositionally biased region" description="Basic and acidic residues" evidence="1">
    <location>
        <begin position="130"/>
        <end position="152"/>
    </location>
</feature>
<organism evidence="3 4">
    <name type="scientific">Aquipuribacter hungaricus</name>
    <dbReference type="NCBI Taxonomy" id="545624"/>
    <lineage>
        <taxon>Bacteria</taxon>
        <taxon>Bacillati</taxon>
        <taxon>Actinomycetota</taxon>
        <taxon>Actinomycetes</taxon>
        <taxon>Micrococcales</taxon>
        <taxon>Intrasporangiaceae</taxon>
        <taxon>Aquipuribacter</taxon>
    </lineage>
</organism>
<evidence type="ECO:0000313" key="4">
    <source>
        <dbReference type="Proteomes" id="UP001595685"/>
    </source>
</evidence>
<comment type="caution">
    <text evidence="3">The sequence shown here is derived from an EMBL/GenBank/DDBJ whole genome shotgun (WGS) entry which is preliminary data.</text>
</comment>